<dbReference type="AlphaFoldDB" id="A0AAJ8C000"/>
<proteinExistence type="predicted"/>
<gene>
    <name evidence="2" type="ORF">An05g01300</name>
</gene>
<reference evidence="2" key="1">
    <citation type="submission" date="2025-02" db="EMBL/GenBank/DDBJ databases">
        <authorList>
            <consortium name="NCBI Genome Project"/>
        </authorList>
    </citation>
    <scope>NUCLEOTIDE SEQUENCE</scope>
</reference>
<name>A0AAJ8C000_ASPNG</name>
<feature type="compositionally biased region" description="Polar residues" evidence="1">
    <location>
        <begin position="233"/>
        <end position="248"/>
    </location>
</feature>
<feature type="region of interest" description="Disordered" evidence="1">
    <location>
        <begin position="1"/>
        <end position="38"/>
    </location>
</feature>
<dbReference type="KEGG" id="ang:An05g01300"/>
<evidence type="ECO:0000313" key="2">
    <source>
        <dbReference type="RefSeq" id="XP_059606058.1"/>
    </source>
</evidence>
<reference evidence="2" key="2">
    <citation type="submission" date="2025-08" db="UniProtKB">
        <authorList>
            <consortium name="RefSeq"/>
        </authorList>
    </citation>
    <scope>IDENTIFICATION</scope>
</reference>
<organism evidence="2">
    <name type="scientific">Aspergillus niger</name>
    <dbReference type="NCBI Taxonomy" id="5061"/>
    <lineage>
        <taxon>Eukaryota</taxon>
        <taxon>Fungi</taxon>
        <taxon>Dikarya</taxon>
        <taxon>Ascomycota</taxon>
        <taxon>Pezizomycotina</taxon>
        <taxon>Eurotiomycetes</taxon>
        <taxon>Eurotiomycetidae</taxon>
        <taxon>Eurotiales</taxon>
        <taxon>Aspergillaceae</taxon>
        <taxon>Aspergillus</taxon>
        <taxon>Aspergillus subgen. Circumdati</taxon>
    </lineage>
</organism>
<accession>A0AAJ8C000</accession>
<feature type="region of interest" description="Disordered" evidence="1">
    <location>
        <begin position="206"/>
        <end position="253"/>
    </location>
</feature>
<dbReference type="VEuPathDB" id="FungiDB:An05g01300"/>
<evidence type="ECO:0000256" key="1">
    <source>
        <dbReference type="SAM" id="MobiDB-lite"/>
    </source>
</evidence>
<protein>
    <submittedName>
        <fullName evidence="2">Uncharacterized protein</fullName>
    </submittedName>
</protein>
<dbReference type="RefSeq" id="XP_059606058.1">
    <property type="nucleotide sequence ID" value="XM_059747908.1"/>
</dbReference>
<feature type="region of interest" description="Disordered" evidence="1">
    <location>
        <begin position="66"/>
        <end position="85"/>
    </location>
</feature>
<sequence length="303" mass="33298">MDGRPKPIDQSEPPKCWGRAGDTRGSRHNFGFHGPFGARREAHVREQPWIGGGRWQNDMASFRSLEAEGGQDQVKEEGEASNTTTHYRKGFLPNVEKPLFFLQQIAARGSEADGLEWTGVWESPTQGFPGGAGDANLEKLIEGSCAFPYSLTGEPTSRISQSLQRGGKEGKMRRWPLQSQTILYRFKLLSDPDSCRSPARKFAALTRKIQPSTSGTDHGRPRESGPIHGMTRASASNENLQRSATTNPDRADRTHTRQCAVALGDTTGWLWNHPLVPTKLCGCLGCNIIVSGLHIAPWHDDAG</sequence>
<dbReference type="GeneID" id="84591129"/>